<dbReference type="GO" id="GO:0008270">
    <property type="term" value="F:zinc ion binding"/>
    <property type="evidence" value="ECO:0007669"/>
    <property type="project" value="InterPro"/>
</dbReference>
<gene>
    <name evidence="5" type="ORF">PSFLO_03181</name>
</gene>
<evidence type="ECO:0000256" key="2">
    <source>
        <dbReference type="ARBA" id="ARBA00023242"/>
    </source>
</evidence>
<evidence type="ECO:0000256" key="1">
    <source>
        <dbReference type="ARBA" id="ARBA00022723"/>
    </source>
</evidence>
<dbReference type="Proteomes" id="UP000323386">
    <property type="component" value="Unassembled WGS sequence"/>
</dbReference>
<keyword evidence="2" id="KW-0539">Nucleus</keyword>
<feature type="compositionally biased region" description="Acidic residues" evidence="3">
    <location>
        <begin position="880"/>
        <end position="890"/>
    </location>
</feature>
<dbReference type="Gene3D" id="4.10.240.10">
    <property type="entry name" value="Zn(2)-C6 fungal-type DNA-binding domain"/>
    <property type="match status" value="1"/>
</dbReference>
<dbReference type="CDD" id="cd12148">
    <property type="entry name" value="fungal_TF_MHR"/>
    <property type="match status" value="1"/>
</dbReference>
<evidence type="ECO:0000313" key="6">
    <source>
        <dbReference type="Proteomes" id="UP000323386"/>
    </source>
</evidence>
<feature type="compositionally biased region" description="Basic and acidic residues" evidence="3">
    <location>
        <begin position="18"/>
        <end position="27"/>
    </location>
</feature>
<feature type="compositionally biased region" description="Polar residues" evidence="3">
    <location>
        <begin position="282"/>
        <end position="294"/>
    </location>
</feature>
<evidence type="ECO:0000256" key="3">
    <source>
        <dbReference type="SAM" id="MobiDB-lite"/>
    </source>
</evidence>
<feature type="compositionally biased region" description="Polar residues" evidence="3">
    <location>
        <begin position="1"/>
        <end position="13"/>
    </location>
</feature>
<feature type="compositionally biased region" description="Low complexity" evidence="3">
    <location>
        <begin position="130"/>
        <end position="171"/>
    </location>
</feature>
<protein>
    <recommendedName>
        <fullName evidence="4">Zn(2)-C6 fungal-type domain-containing protein</fullName>
    </recommendedName>
</protein>
<organism evidence="5 6">
    <name type="scientific">Pseudozyma flocculosa</name>
    <dbReference type="NCBI Taxonomy" id="84751"/>
    <lineage>
        <taxon>Eukaryota</taxon>
        <taxon>Fungi</taxon>
        <taxon>Dikarya</taxon>
        <taxon>Basidiomycota</taxon>
        <taxon>Ustilaginomycotina</taxon>
        <taxon>Ustilaginomycetes</taxon>
        <taxon>Ustilaginales</taxon>
        <taxon>Ustilaginaceae</taxon>
        <taxon>Pseudozyma</taxon>
    </lineage>
</organism>
<dbReference type="PANTHER" id="PTHR47431:SF1">
    <property type="entry name" value="ZN(II)2CYS6 TRANSCRIPTION FACTOR (EUROFUNG)"/>
    <property type="match status" value="1"/>
</dbReference>
<keyword evidence="6" id="KW-1185">Reference proteome</keyword>
<dbReference type="SMART" id="SM00066">
    <property type="entry name" value="GAL4"/>
    <property type="match status" value="1"/>
</dbReference>
<feature type="compositionally biased region" description="Low complexity" evidence="3">
    <location>
        <begin position="789"/>
        <end position="803"/>
    </location>
</feature>
<feature type="compositionally biased region" description="Gly residues" evidence="3">
    <location>
        <begin position="940"/>
        <end position="952"/>
    </location>
</feature>
<dbReference type="PANTHER" id="PTHR47431">
    <property type="entry name" value="ZN(II)2CYS6 TRANSCRIPTION FACTOR (EUROFUNG)-RELATED"/>
    <property type="match status" value="1"/>
</dbReference>
<proteinExistence type="predicted"/>
<feature type="region of interest" description="Disordered" evidence="3">
    <location>
        <begin position="123"/>
        <end position="224"/>
    </location>
</feature>
<feature type="region of interest" description="Disordered" evidence="3">
    <location>
        <begin position="772"/>
        <end position="803"/>
    </location>
</feature>
<dbReference type="CDD" id="cd00067">
    <property type="entry name" value="GAL4"/>
    <property type="match status" value="1"/>
</dbReference>
<dbReference type="PROSITE" id="PS50048">
    <property type="entry name" value="ZN2_CY6_FUNGAL_2"/>
    <property type="match status" value="1"/>
</dbReference>
<dbReference type="InterPro" id="IPR007219">
    <property type="entry name" value="XnlR_reg_dom"/>
</dbReference>
<dbReference type="GO" id="GO:0000981">
    <property type="term" value="F:DNA-binding transcription factor activity, RNA polymerase II-specific"/>
    <property type="evidence" value="ECO:0007669"/>
    <property type="project" value="InterPro"/>
</dbReference>
<feature type="domain" description="Zn(2)-C6 fungal-type" evidence="4">
    <location>
        <begin position="36"/>
        <end position="67"/>
    </location>
</feature>
<feature type="region of interest" description="Disordered" evidence="3">
    <location>
        <begin position="1"/>
        <end position="30"/>
    </location>
</feature>
<dbReference type="EMBL" id="OOIP01000007">
    <property type="protein sequence ID" value="SPO37705.1"/>
    <property type="molecule type" value="Genomic_DNA"/>
</dbReference>
<feature type="region of interest" description="Disordered" evidence="3">
    <location>
        <begin position="467"/>
        <end position="490"/>
    </location>
</feature>
<keyword evidence="1" id="KW-0479">Metal-binding</keyword>
<evidence type="ECO:0000313" key="5">
    <source>
        <dbReference type="EMBL" id="SPO37705.1"/>
    </source>
</evidence>
<dbReference type="InterPro" id="IPR001138">
    <property type="entry name" value="Zn2Cys6_DnaBD"/>
</dbReference>
<feature type="region of interest" description="Disordered" evidence="3">
    <location>
        <begin position="267"/>
        <end position="307"/>
    </location>
</feature>
<feature type="compositionally biased region" description="Low complexity" evidence="3">
    <location>
        <begin position="470"/>
        <end position="489"/>
    </location>
</feature>
<dbReference type="SUPFAM" id="SSF57701">
    <property type="entry name" value="Zn2/Cys6 DNA-binding domain"/>
    <property type="match status" value="1"/>
</dbReference>
<dbReference type="OrthoDB" id="39175at2759"/>
<dbReference type="AlphaFoldDB" id="A0A5C3F119"/>
<dbReference type="GO" id="GO:0006351">
    <property type="term" value="P:DNA-templated transcription"/>
    <property type="evidence" value="ECO:0007669"/>
    <property type="project" value="InterPro"/>
</dbReference>
<sequence>MYTSHPQHSSSGPMRSHKPGDDRDRKGPIAAPVKSACTFCRSRKSRCDGNKPCGTCIGRGRTDDCVYTVSRRGGKPKQKQDPTAEVQSHLSRLFHLTDMPYAFRRPGGMSGTVNEPGYQSDVPFFSGALSPPQFQPPSNFSQTAQFPLQPGSQPPQMLQSQQQGQQLQQPSFDLPPQQSFQQHAQVPNQAQQQQQRQQPNQSQQSQAGQGMFGDQSGFSQATSGFASGQNAFDVGPSAGQNVTLAPTWQGADFLSGLQSGDRSAIASQAQNAGFSDKPAPWSYSQPAAPQNATRAPQPAASVRSSQPLPEESVGVRSLLIDYYKYLYRFLPVIPGPRYIDILSSAMQPDSSFILALQCVLPLLRNEEQPIGAFHHLGGAGLSFGTEEKRQHLKERTTMMERKANEAIDRLLEQADSDSSGEKYLELIQTLCVMVVYEYGTGHAIKSRLKADQALGLAMSQGLHKLKHPSASDADAARSAPSSFASTSSAGTHSLRNLGVDAAAIYEMRKRCWWTVWSLVLWSAYNTGRIPTIRADDPRVRSEVPQGQDPSAWTSNISSLQALLLVQDRVLALAQSSGSQGEEPPYRPGSSRGASTSPRAGFSPEGAGSVSAGQSPFGFGRLASNRSESDGSGEEVPSTFSTLPSHASRQEILDSMQEIDAFLQDQIRTLEKRGGVLGTAKQPPASDDLGSVEPELEDSLRTAAAVQLYTSSLTLHIGQAFQGASLFERKLCFLNSINDNNDAGASGGVCREPMPNAFYDELADMAAAEAPHGIPPGLSQTYGPSGGTSGSSSSVSWGSSPAPQVAQPVQQDLYARGPFLPRLSLQRCVHASKKLLDIAKNRHGKVVNPNPFNCCSFVLISFVLLMQALAVHGGFGSVDGSEGDEGDDDNVEGNGDGAGMELDDGGFQGSRDSPAGGGYSHELMQSGRSAHALDAGAVGSSDGGDGSSLGGYGMDASSDPMRQAQLRGIWTRVREARDTLIDLGKHWEAVIPMADEVNLCLETSQLLLSS</sequence>
<dbReference type="PROSITE" id="PS00463">
    <property type="entry name" value="ZN2_CY6_FUNGAL_1"/>
    <property type="match status" value="1"/>
</dbReference>
<feature type="region of interest" description="Disordered" evidence="3">
    <location>
        <begin position="933"/>
        <end position="956"/>
    </location>
</feature>
<reference evidence="5 6" key="1">
    <citation type="submission" date="2018-03" db="EMBL/GenBank/DDBJ databases">
        <authorList>
            <person name="Guldener U."/>
        </authorList>
    </citation>
    <scope>NUCLEOTIDE SEQUENCE [LARGE SCALE GENOMIC DNA]</scope>
    <source>
        <strain evidence="5 6">DAOM196992</strain>
    </source>
</reference>
<feature type="region of interest" description="Disordered" evidence="3">
    <location>
        <begin position="574"/>
        <end position="644"/>
    </location>
</feature>
<dbReference type="Pfam" id="PF04082">
    <property type="entry name" value="Fungal_trans"/>
    <property type="match status" value="1"/>
</dbReference>
<dbReference type="Pfam" id="PF00172">
    <property type="entry name" value="Zn_clus"/>
    <property type="match status" value="1"/>
</dbReference>
<evidence type="ECO:0000259" key="4">
    <source>
        <dbReference type="PROSITE" id="PS50048"/>
    </source>
</evidence>
<feature type="region of interest" description="Disordered" evidence="3">
    <location>
        <begin position="877"/>
        <end position="921"/>
    </location>
</feature>
<dbReference type="GO" id="GO:0003677">
    <property type="term" value="F:DNA binding"/>
    <property type="evidence" value="ECO:0007669"/>
    <property type="project" value="InterPro"/>
</dbReference>
<accession>A0A5C3F119</accession>
<dbReference type="InterPro" id="IPR036864">
    <property type="entry name" value="Zn2-C6_fun-type_DNA-bd_sf"/>
</dbReference>
<feature type="compositionally biased region" description="Low complexity" evidence="3">
    <location>
        <begin position="181"/>
        <end position="209"/>
    </location>
</feature>
<name>A0A5C3F119_9BASI</name>